<dbReference type="EMBL" id="SNZR01000014">
    <property type="protein sequence ID" value="TDR89183.1"/>
    <property type="molecule type" value="Genomic_DNA"/>
</dbReference>
<proteinExistence type="inferred from homology"/>
<gene>
    <name evidence="3" type="ORF">EV668_3672</name>
</gene>
<dbReference type="Gene3D" id="3.40.50.720">
    <property type="entry name" value="NAD(P)-binding Rossmann-like Domain"/>
    <property type="match status" value="1"/>
</dbReference>
<evidence type="ECO:0000313" key="4">
    <source>
        <dbReference type="Proteomes" id="UP000295122"/>
    </source>
</evidence>
<protein>
    <submittedName>
        <fullName evidence="3">NAD(P)-dependent dehydrogenase (Short-subunit alcohol dehydrogenase family)</fullName>
    </submittedName>
</protein>
<dbReference type="InterPro" id="IPR020904">
    <property type="entry name" value="Sc_DH/Rdtase_CS"/>
</dbReference>
<dbReference type="RefSeq" id="WP_133772699.1">
    <property type="nucleotide sequence ID" value="NZ_SNZR01000014.1"/>
</dbReference>
<dbReference type="AlphaFoldDB" id="A0A4R7BUV7"/>
<dbReference type="Proteomes" id="UP000295122">
    <property type="component" value="Unassembled WGS sequence"/>
</dbReference>
<sequence length="251" mass="26156">MSRLADKVAFITGAGGGIGRRAAELFAREGACIAVAERDEESGRGTAAAVEAAGGKALFVRTDVTEEESVRAAIAATVERFGALHILYNNAGGSSLADGPVTECPAEEFWRAIKLDLFGTWLVCRHGIPELIRSGGGSVVNASSVVAHLGWPGKDAYTAAKGGVAALTRSMAVEFAAQKVRVNAISPCITLTPRVREQLAKLESTKRIAEQHLVGLADPDDVAMAALFLASDESARTTGHILQVDSGLTIS</sequence>
<dbReference type="SUPFAM" id="SSF51735">
    <property type="entry name" value="NAD(P)-binding Rossmann-fold domains"/>
    <property type="match status" value="1"/>
</dbReference>
<dbReference type="PRINTS" id="PR00080">
    <property type="entry name" value="SDRFAMILY"/>
</dbReference>
<evidence type="ECO:0000313" key="3">
    <source>
        <dbReference type="EMBL" id="TDR89183.1"/>
    </source>
</evidence>
<organism evidence="3 4">
    <name type="scientific">Enterovirga rhinocerotis</name>
    <dbReference type="NCBI Taxonomy" id="1339210"/>
    <lineage>
        <taxon>Bacteria</taxon>
        <taxon>Pseudomonadati</taxon>
        <taxon>Pseudomonadota</taxon>
        <taxon>Alphaproteobacteria</taxon>
        <taxon>Hyphomicrobiales</taxon>
        <taxon>Methylobacteriaceae</taxon>
        <taxon>Enterovirga</taxon>
    </lineage>
</organism>
<accession>A0A4R7BUV7</accession>
<dbReference type="InterPro" id="IPR002347">
    <property type="entry name" value="SDR_fam"/>
</dbReference>
<evidence type="ECO:0000256" key="2">
    <source>
        <dbReference type="ARBA" id="ARBA00023002"/>
    </source>
</evidence>
<dbReference type="PANTHER" id="PTHR24321">
    <property type="entry name" value="DEHYDROGENASES, SHORT CHAIN"/>
    <property type="match status" value="1"/>
</dbReference>
<dbReference type="PANTHER" id="PTHR24321:SF8">
    <property type="entry name" value="ESTRADIOL 17-BETA-DEHYDROGENASE 8-RELATED"/>
    <property type="match status" value="1"/>
</dbReference>
<keyword evidence="2" id="KW-0560">Oxidoreductase</keyword>
<dbReference type="PROSITE" id="PS00061">
    <property type="entry name" value="ADH_SHORT"/>
    <property type="match status" value="1"/>
</dbReference>
<dbReference type="PRINTS" id="PR00081">
    <property type="entry name" value="GDHRDH"/>
</dbReference>
<name>A0A4R7BUV7_9HYPH</name>
<comment type="similarity">
    <text evidence="1">Belongs to the short-chain dehydrogenases/reductases (SDR) family.</text>
</comment>
<reference evidence="3 4" key="1">
    <citation type="submission" date="2019-03" db="EMBL/GenBank/DDBJ databases">
        <title>Genomic Encyclopedia of Type Strains, Phase IV (KMG-IV): sequencing the most valuable type-strain genomes for metagenomic binning, comparative biology and taxonomic classification.</title>
        <authorList>
            <person name="Goeker M."/>
        </authorList>
    </citation>
    <scope>NUCLEOTIDE SEQUENCE [LARGE SCALE GENOMIC DNA]</scope>
    <source>
        <strain evidence="3 4">DSM 25903</strain>
    </source>
</reference>
<dbReference type="InterPro" id="IPR036291">
    <property type="entry name" value="NAD(P)-bd_dom_sf"/>
</dbReference>
<evidence type="ECO:0000256" key="1">
    <source>
        <dbReference type="ARBA" id="ARBA00006484"/>
    </source>
</evidence>
<comment type="caution">
    <text evidence="3">The sequence shown here is derived from an EMBL/GenBank/DDBJ whole genome shotgun (WGS) entry which is preliminary data.</text>
</comment>
<keyword evidence="4" id="KW-1185">Reference proteome</keyword>
<dbReference type="Pfam" id="PF13561">
    <property type="entry name" value="adh_short_C2"/>
    <property type="match status" value="1"/>
</dbReference>
<dbReference type="FunFam" id="3.40.50.720:FF:000084">
    <property type="entry name" value="Short-chain dehydrogenase reductase"/>
    <property type="match status" value="1"/>
</dbReference>
<dbReference type="CDD" id="cd05233">
    <property type="entry name" value="SDR_c"/>
    <property type="match status" value="1"/>
</dbReference>
<dbReference type="GO" id="GO:0016491">
    <property type="term" value="F:oxidoreductase activity"/>
    <property type="evidence" value="ECO:0007669"/>
    <property type="project" value="UniProtKB-KW"/>
</dbReference>
<dbReference type="OrthoDB" id="7568484at2"/>